<feature type="transmembrane region" description="Helical" evidence="5">
    <location>
        <begin position="109"/>
        <end position="130"/>
    </location>
</feature>
<sequence>MHLWDREELWRWSVLLFIGTVIVYTARSALPVVSVLVQEDFGWDHNVLGKVMGSFSYGYMMSQIAGGFLADRFGGALVLAYCGFVWSALTVLTPTIVRLSNSPAGAMMIVRTMLGVSQGLHYPSFTSLIGEKVQAGERSFPYSFIASGGQVGLLLVGSIGSWIARSYKWDYLFTAIGVSGFFWSLYIYRLNGQYSAGAIKRTRSLENPNPVRPNLCKKAVFAMMLAHLVSNNTFFILFNWLPAFFHTHWPEAPASIYASAPWSLSLFGCLGSGYLSDMLGKKYNMTFARKFSCSICLGISAFFLYCLSNTSSFYAAIFNSCMACTASAFGSGSILINPSDLYPEASGFLFGIMNTIGAIPGFLGVQAVGYGLHHGYEWPQILRMIGLLNILGNVVYVAFGSASRLV</sequence>
<evidence type="ECO:0000313" key="8">
    <source>
        <dbReference type="Proteomes" id="UP001158576"/>
    </source>
</evidence>
<evidence type="ECO:0000256" key="3">
    <source>
        <dbReference type="ARBA" id="ARBA00022989"/>
    </source>
</evidence>
<feature type="domain" description="Major facilitator superfamily (MFS) profile" evidence="6">
    <location>
        <begin position="12"/>
        <end position="404"/>
    </location>
</feature>
<protein>
    <submittedName>
        <fullName evidence="7">Oidioi.mRNA.OKI2018_I69.XSR.g15833.t1.cds</fullName>
    </submittedName>
</protein>
<dbReference type="PANTHER" id="PTHR11662">
    <property type="entry name" value="SOLUTE CARRIER FAMILY 17"/>
    <property type="match status" value="1"/>
</dbReference>
<comment type="subcellular location">
    <subcellularLocation>
        <location evidence="1">Membrane</location>
        <topology evidence="1">Multi-pass membrane protein</topology>
    </subcellularLocation>
</comment>
<keyword evidence="4 5" id="KW-0472">Membrane</keyword>
<dbReference type="InterPro" id="IPR020846">
    <property type="entry name" value="MFS_dom"/>
</dbReference>
<feature type="transmembrane region" description="Helical" evidence="5">
    <location>
        <begin position="142"/>
        <end position="163"/>
    </location>
</feature>
<gene>
    <name evidence="7" type="ORF">OKIOD_LOCUS7391</name>
</gene>
<organism evidence="7 8">
    <name type="scientific">Oikopleura dioica</name>
    <name type="common">Tunicate</name>
    <dbReference type="NCBI Taxonomy" id="34765"/>
    <lineage>
        <taxon>Eukaryota</taxon>
        <taxon>Metazoa</taxon>
        <taxon>Chordata</taxon>
        <taxon>Tunicata</taxon>
        <taxon>Appendicularia</taxon>
        <taxon>Copelata</taxon>
        <taxon>Oikopleuridae</taxon>
        <taxon>Oikopleura</taxon>
    </lineage>
</organism>
<evidence type="ECO:0000256" key="1">
    <source>
        <dbReference type="ARBA" id="ARBA00004141"/>
    </source>
</evidence>
<evidence type="ECO:0000313" key="7">
    <source>
        <dbReference type="EMBL" id="CAG5098624.1"/>
    </source>
</evidence>
<dbReference type="PANTHER" id="PTHR11662:SF279">
    <property type="entry name" value="VOLTAGE-GATED PURINE NUCLEOTIDE UNIPORTER SLC17A9"/>
    <property type="match status" value="1"/>
</dbReference>
<feature type="transmembrane region" description="Helical" evidence="5">
    <location>
        <begin position="254"/>
        <end position="275"/>
    </location>
</feature>
<dbReference type="InterPro" id="IPR036259">
    <property type="entry name" value="MFS_trans_sf"/>
</dbReference>
<keyword evidence="8" id="KW-1185">Reference proteome</keyword>
<name>A0ABN7SE19_OIKDI</name>
<dbReference type="Gene3D" id="1.20.1250.20">
    <property type="entry name" value="MFS general substrate transporter like domains"/>
    <property type="match status" value="2"/>
</dbReference>
<feature type="transmembrane region" description="Helical" evidence="5">
    <location>
        <begin position="348"/>
        <end position="369"/>
    </location>
</feature>
<dbReference type="InterPro" id="IPR050382">
    <property type="entry name" value="MFS_Na/Anion_cotransporter"/>
</dbReference>
<evidence type="ECO:0000259" key="6">
    <source>
        <dbReference type="PROSITE" id="PS50850"/>
    </source>
</evidence>
<feature type="transmembrane region" description="Helical" evidence="5">
    <location>
        <begin position="381"/>
        <end position="399"/>
    </location>
</feature>
<feature type="transmembrane region" description="Helical" evidence="5">
    <location>
        <begin position="169"/>
        <end position="188"/>
    </location>
</feature>
<evidence type="ECO:0000256" key="4">
    <source>
        <dbReference type="ARBA" id="ARBA00023136"/>
    </source>
</evidence>
<feature type="transmembrane region" description="Helical" evidence="5">
    <location>
        <begin position="287"/>
        <end position="307"/>
    </location>
</feature>
<dbReference type="Proteomes" id="UP001158576">
    <property type="component" value="Chromosome XSR"/>
</dbReference>
<dbReference type="SUPFAM" id="SSF103473">
    <property type="entry name" value="MFS general substrate transporter"/>
    <property type="match status" value="1"/>
</dbReference>
<dbReference type="PROSITE" id="PS00217">
    <property type="entry name" value="SUGAR_TRANSPORT_2"/>
    <property type="match status" value="1"/>
</dbReference>
<keyword evidence="2 5" id="KW-0812">Transmembrane</keyword>
<dbReference type="PROSITE" id="PS50850">
    <property type="entry name" value="MFS"/>
    <property type="match status" value="1"/>
</dbReference>
<dbReference type="InterPro" id="IPR011701">
    <property type="entry name" value="MFS"/>
</dbReference>
<dbReference type="Pfam" id="PF07690">
    <property type="entry name" value="MFS_1"/>
    <property type="match status" value="1"/>
</dbReference>
<feature type="transmembrane region" description="Helical" evidence="5">
    <location>
        <begin position="9"/>
        <end position="27"/>
    </location>
</feature>
<accession>A0ABN7SE19</accession>
<dbReference type="EMBL" id="OU015569">
    <property type="protein sequence ID" value="CAG5098624.1"/>
    <property type="molecule type" value="Genomic_DNA"/>
</dbReference>
<proteinExistence type="predicted"/>
<keyword evidence="3 5" id="KW-1133">Transmembrane helix</keyword>
<feature type="transmembrane region" description="Helical" evidence="5">
    <location>
        <begin position="219"/>
        <end position="242"/>
    </location>
</feature>
<feature type="transmembrane region" description="Helical" evidence="5">
    <location>
        <begin position="47"/>
        <end position="69"/>
    </location>
</feature>
<evidence type="ECO:0000256" key="5">
    <source>
        <dbReference type="SAM" id="Phobius"/>
    </source>
</evidence>
<feature type="transmembrane region" description="Helical" evidence="5">
    <location>
        <begin position="76"/>
        <end position="97"/>
    </location>
</feature>
<feature type="transmembrane region" description="Helical" evidence="5">
    <location>
        <begin position="313"/>
        <end position="336"/>
    </location>
</feature>
<evidence type="ECO:0000256" key="2">
    <source>
        <dbReference type="ARBA" id="ARBA00022692"/>
    </source>
</evidence>
<reference evidence="7 8" key="1">
    <citation type="submission" date="2021-04" db="EMBL/GenBank/DDBJ databases">
        <authorList>
            <person name="Bliznina A."/>
        </authorList>
    </citation>
    <scope>NUCLEOTIDE SEQUENCE [LARGE SCALE GENOMIC DNA]</scope>
</reference>
<dbReference type="InterPro" id="IPR005829">
    <property type="entry name" value="Sugar_transporter_CS"/>
</dbReference>